<dbReference type="AlphaFoldDB" id="A0A9N9S6I8"/>
<name>A0A9N9S6I8_9DIPT</name>
<dbReference type="OrthoDB" id="10690726at2759"/>
<proteinExistence type="predicted"/>
<gene>
    <name evidence="2" type="ORF">CHIRRI_LOCUS15047</name>
</gene>
<dbReference type="EMBL" id="OU895880">
    <property type="protein sequence ID" value="CAG9812242.1"/>
    <property type="molecule type" value="Genomic_DNA"/>
</dbReference>
<keyword evidence="1" id="KW-0732">Signal</keyword>
<organism evidence="2 3">
    <name type="scientific">Chironomus riparius</name>
    <dbReference type="NCBI Taxonomy" id="315576"/>
    <lineage>
        <taxon>Eukaryota</taxon>
        <taxon>Metazoa</taxon>
        <taxon>Ecdysozoa</taxon>
        <taxon>Arthropoda</taxon>
        <taxon>Hexapoda</taxon>
        <taxon>Insecta</taxon>
        <taxon>Pterygota</taxon>
        <taxon>Neoptera</taxon>
        <taxon>Endopterygota</taxon>
        <taxon>Diptera</taxon>
        <taxon>Nematocera</taxon>
        <taxon>Chironomoidea</taxon>
        <taxon>Chironomidae</taxon>
        <taxon>Chironominae</taxon>
        <taxon>Chironomus</taxon>
    </lineage>
</organism>
<feature type="signal peptide" evidence="1">
    <location>
        <begin position="1"/>
        <end position="22"/>
    </location>
</feature>
<accession>A0A9N9S6I8</accession>
<keyword evidence="3" id="KW-1185">Reference proteome</keyword>
<dbReference type="Proteomes" id="UP001153620">
    <property type="component" value="Chromosome 4"/>
</dbReference>
<evidence type="ECO:0000313" key="2">
    <source>
        <dbReference type="EMBL" id="CAG9812242.1"/>
    </source>
</evidence>
<reference evidence="2" key="1">
    <citation type="submission" date="2022-01" db="EMBL/GenBank/DDBJ databases">
        <authorList>
            <person name="King R."/>
        </authorList>
    </citation>
    <scope>NUCLEOTIDE SEQUENCE</scope>
</reference>
<evidence type="ECO:0000256" key="1">
    <source>
        <dbReference type="SAM" id="SignalP"/>
    </source>
</evidence>
<sequence length="702" mass="82163">MNIVQLLLIFVIFSTNLISICGFCVPQERNHVLLHDGDQLNDEIYNFSIQTRKSDNCDQLLWIKFFIEWKWKNNEENFDLLSQEMKVFQAAFSSYFNSLFQKFKNNPIELILKSFDVNMFNNVEKPEEFTEIKTLFKCKSTLPIVSKFLEQDCDDLMKTLLKNFRVKQFFLYFQEESVSSEIYYAQIPQAQQTRILQDQLEEIYDDVNNDDTIDHLTKDFYIKNVVPLKNGDFYIVAEILFPFIDPKTLSDRKSKNYQKLLKDFAEYSEKLYAANPLALNSNIKCKVDEIIDSFEKIGNHFIAIPNAFIVNFCLQIIGFKIDHENVKLLDGNVFDKIFENFKSEELFKAYEKDEEYFVDRNGFIFDNFIESNERKVGFLNGDYEDFVDDQEEVFENQHSSSNRIDIKLSDESNSSHQPIVTKIVIEPYISPEYHQNHVKPSPKDNITQNNNEPIIEIQGTKLKITNFSDSFTCENCKILIYANLSMKVLEINNESNSREEEEEEEEDIDYKNYDYSSLEKLNNDISLAHEIDESKGFKHSNENSQKFNKDNIQDFLEQIGFSDESIESIESIEEVDMNETKNIFKIFDPNDPMWKNIIETSNIDNNEEQAGSRYTNDLSTEDYSEQFSVQFSSEHDTIETYSSKLNHQSSTSDKISLVETLDLNKNDETLPSTDNYVMINNSNSLKSQIMLTAIFAFLVNNF</sequence>
<protein>
    <submittedName>
        <fullName evidence="2">Uncharacterized protein</fullName>
    </submittedName>
</protein>
<evidence type="ECO:0000313" key="3">
    <source>
        <dbReference type="Proteomes" id="UP001153620"/>
    </source>
</evidence>
<reference evidence="2" key="2">
    <citation type="submission" date="2022-10" db="EMBL/GenBank/DDBJ databases">
        <authorList>
            <consortium name="ENA_rothamsted_submissions"/>
            <consortium name="culmorum"/>
            <person name="King R."/>
        </authorList>
    </citation>
    <scope>NUCLEOTIDE SEQUENCE</scope>
</reference>
<feature type="chain" id="PRO_5040296681" evidence="1">
    <location>
        <begin position="23"/>
        <end position="702"/>
    </location>
</feature>